<dbReference type="Gene3D" id="3.40.30.10">
    <property type="entry name" value="Glutaredoxin"/>
    <property type="match status" value="1"/>
</dbReference>
<evidence type="ECO:0000313" key="3">
    <source>
        <dbReference type="Proteomes" id="UP000054166"/>
    </source>
</evidence>
<dbReference type="STRING" id="765440.A0A0C3FZX7"/>
<proteinExistence type="predicted"/>
<feature type="domain" description="GST N-terminal" evidence="1">
    <location>
        <begin position="4"/>
        <end position="94"/>
    </location>
</feature>
<dbReference type="SUPFAM" id="SSF52833">
    <property type="entry name" value="Thioredoxin-like"/>
    <property type="match status" value="1"/>
</dbReference>
<gene>
    <name evidence="2" type="ORF">PILCRDRAFT_357078</name>
</gene>
<evidence type="ECO:0000259" key="1">
    <source>
        <dbReference type="PROSITE" id="PS50404"/>
    </source>
</evidence>
<accession>A0A0C3FZX7</accession>
<dbReference type="Proteomes" id="UP000054166">
    <property type="component" value="Unassembled WGS sequence"/>
</dbReference>
<keyword evidence="3" id="KW-1185">Reference proteome</keyword>
<dbReference type="PROSITE" id="PS50404">
    <property type="entry name" value="GST_NTER"/>
    <property type="match status" value="1"/>
</dbReference>
<protein>
    <recommendedName>
        <fullName evidence="1">GST N-terminal domain-containing protein</fullName>
    </recommendedName>
</protein>
<dbReference type="InParanoid" id="A0A0C3FZX7"/>
<dbReference type="EMBL" id="KN832985">
    <property type="protein sequence ID" value="KIM85314.1"/>
    <property type="molecule type" value="Genomic_DNA"/>
</dbReference>
<evidence type="ECO:0000313" key="2">
    <source>
        <dbReference type="EMBL" id="KIM85314.1"/>
    </source>
</evidence>
<dbReference type="OrthoDB" id="414243at2759"/>
<dbReference type="InterPro" id="IPR004045">
    <property type="entry name" value="Glutathione_S-Trfase_N"/>
</dbReference>
<sequence length="248" mass="27957">MSESYLHVTYMPVRGRCEPIFLMLVDSGVKFAKEFISLDKWIEMRGSGMVGPPRFPYSGLPVLRVGESEGQEGFVLGETTAILAFLDEYLQQGACKTMEMIRDASLYFLDRVFQMTIKEDWLGPKNRNDVLQYITKPYLAGTESTLAIHAVSSRIIPSASDQVSGTGAMVFTALLFILDLFPSLKSSFQQGGDYQICGELYRAISERPRVKSWYHDEKIMGMAWTVTNYGTAEWIASEAEKYDTKSEI</sequence>
<reference evidence="3" key="2">
    <citation type="submission" date="2015-01" db="EMBL/GenBank/DDBJ databases">
        <title>Evolutionary Origins and Diversification of the Mycorrhizal Mutualists.</title>
        <authorList>
            <consortium name="DOE Joint Genome Institute"/>
            <consortium name="Mycorrhizal Genomics Consortium"/>
            <person name="Kohler A."/>
            <person name="Kuo A."/>
            <person name="Nagy L.G."/>
            <person name="Floudas D."/>
            <person name="Copeland A."/>
            <person name="Barry K.W."/>
            <person name="Cichocki N."/>
            <person name="Veneault-Fourrey C."/>
            <person name="LaButti K."/>
            <person name="Lindquist E.A."/>
            <person name="Lipzen A."/>
            <person name="Lundell T."/>
            <person name="Morin E."/>
            <person name="Murat C."/>
            <person name="Riley R."/>
            <person name="Ohm R."/>
            <person name="Sun H."/>
            <person name="Tunlid A."/>
            <person name="Henrissat B."/>
            <person name="Grigoriev I.V."/>
            <person name="Hibbett D.S."/>
            <person name="Martin F."/>
        </authorList>
    </citation>
    <scope>NUCLEOTIDE SEQUENCE [LARGE SCALE GENOMIC DNA]</scope>
    <source>
        <strain evidence="3">F 1598</strain>
    </source>
</reference>
<reference evidence="2 3" key="1">
    <citation type="submission" date="2014-04" db="EMBL/GenBank/DDBJ databases">
        <authorList>
            <consortium name="DOE Joint Genome Institute"/>
            <person name="Kuo A."/>
            <person name="Tarkka M."/>
            <person name="Buscot F."/>
            <person name="Kohler A."/>
            <person name="Nagy L.G."/>
            <person name="Floudas D."/>
            <person name="Copeland A."/>
            <person name="Barry K.W."/>
            <person name="Cichocki N."/>
            <person name="Veneault-Fourrey C."/>
            <person name="LaButti K."/>
            <person name="Lindquist E.A."/>
            <person name="Lipzen A."/>
            <person name="Lundell T."/>
            <person name="Morin E."/>
            <person name="Murat C."/>
            <person name="Sun H."/>
            <person name="Tunlid A."/>
            <person name="Henrissat B."/>
            <person name="Grigoriev I.V."/>
            <person name="Hibbett D.S."/>
            <person name="Martin F."/>
            <person name="Nordberg H.P."/>
            <person name="Cantor M.N."/>
            <person name="Hua S.X."/>
        </authorList>
    </citation>
    <scope>NUCLEOTIDE SEQUENCE [LARGE SCALE GENOMIC DNA]</scope>
    <source>
        <strain evidence="2 3">F 1598</strain>
    </source>
</reference>
<organism evidence="2 3">
    <name type="scientific">Piloderma croceum (strain F 1598)</name>
    <dbReference type="NCBI Taxonomy" id="765440"/>
    <lineage>
        <taxon>Eukaryota</taxon>
        <taxon>Fungi</taxon>
        <taxon>Dikarya</taxon>
        <taxon>Basidiomycota</taxon>
        <taxon>Agaricomycotina</taxon>
        <taxon>Agaricomycetes</taxon>
        <taxon>Agaricomycetidae</taxon>
        <taxon>Atheliales</taxon>
        <taxon>Atheliaceae</taxon>
        <taxon>Piloderma</taxon>
    </lineage>
</organism>
<dbReference type="AlphaFoldDB" id="A0A0C3FZX7"/>
<dbReference type="HOGENOM" id="CLU_967083_0_0_1"/>
<name>A0A0C3FZX7_PILCF</name>
<dbReference type="InterPro" id="IPR036249">
    <property type="entry name" value="Thioredoxin-like_sf"/>
</dbReference>